<evidence type="ECO:0000313" key="2">
    <source>
        <dbReference type="EMBL" id="EHK64429.1"/>
    </source>
</evidence>
<gene>
    <name evidence="2" type="ORF">KYC_20604</name>
</gene>
<comment type="caution">
    <text evidence="2">The sequence shown here is derived from an EMBL/GenBank/DDBJ whole genome shotgun (WGS) entry which is preliminary data.</text>
</comment>
<dbReference type="AlphaFoldDB" id="H0FBG4"/>
<sequence length="71" mass="7350">MSTGRGQDTATSKANTPKDDAAAARQSGQFGADKPDAKEPAAERASDKKPNSKGPEYEEGGQYPGKRPGGK</sequence>
<dbReference type="RefSeq" id="WP_008165852.1">
    <property type="nucleotide sequence ID" value="NZ_AGUF01000064.1"/>
</dbReference>
<protein>
    <submittedName>
        <fullName evidence="2">Uncharacterized protein</fullName>
    </submittedName>
</protein>
<keyword evidence="3" id="KW-1185">Reference proteome</keyword>
<accession>H0FBG4</accession>
<dbReference type="EMBL" id="AGUF01000064">
    <property type="protein sequence ID" value="EHK64429.1"/>
    <property type="molecule type" value="Genomic_DNA"/>
</dbReference>
<feature type="compositionally biased region" description="Basic and acidic residues" evidence="1">
    <location>
        <begin position="33"/>
        <end position="50"/>
    </location>
</feature>
<name>H0FBG4_9BURK</name>
<feature type="region of interest" description="Disordered" evidence="1">
    <location>
        <begin position="1"/>
        <end position="71"/>
    </location>
</feature>
<evidence type="ECO:0000256" key="1">
    <source>
        <dbReference type="SAM" id="MobiDB-lite"/>
    </source>
</evidence>
<feature type="compositionally biased region" description="Polar residues" evidence="1">
    <location>
        <begin position="1"/>
        <end position="15"/>
    </location>
</feature>
<dbReference type="Proteomes" id="UP000003113">
    <property type="component" value="Unassembled WGS sequence"/>
</dbReference>
<reference evidence="2 3" key="1">
    <citation type="journal article" date="2012" name="J. Bacteriol.">
        <title>Genome sequence of the highly efficient arsenite-oxidizing bacterium Achromobacter arsenitoxydans SY8.</title>
        <authorList>
            <person name="Li X."/>
            <person name="Hu Y."/>
            <person name="Gong J."/>
            <person name="Lin Y."/>
            <person name="Johnstone L."/>
            <person name="Rensing C."/>
            <person name="Wang G."/>
        </authorList>
    </citation>
    <scope>NUCLEOTIDE SEQUENCE [LARGE SCALE GENOMIC DNA]</scope>
    <source>
        <strain evidence="2 3">SY8</strain>
    </source>
</reference>
<evidence type="ECO:0000313" key="3">
    <source>
        <dbReference type="Proteomes" id="UP000003113"/>
    </source>
</evidence>
<organism evidence="2 3">
    <name type="scientific">Achromobacter arsenitoxydans SY8</name>
    <dbReference type="NCBI Taxonomy" id="477184"/>
    <lineage>
        <taxon>Bacteria</taxon>
        <taxon>Pseudomonadati</taxon>
        <taxon>Pseudomonadota</taxon>
        <taxon>Betaproteobacteria</taxon>
        <taxon>Burkholderiales</taxon>
        <taxon>Alcaligenaceae</taxon>
        <taxon>Achromobacter</taxon>
    </lineage>
</organism>
<proteinExistence type="predicted"/>
<dbReference type="PATRIC" id="fig|477184.5.peg.4050"/>
<dbReference type="OrthoDB" id="8665343at2"/>